<protein>
    <recommendedName>
        <fullName evidence="4">Fimbrial protein</fullName>
    </recommendedName>
</protein>
<name>A0AAV3M5Y6_9GAMM</name>
<keyword evidence="1" id="KW-0732">Signal</keyword>
<accession>A0AAV3M5Y6</accession>
<sequence length="121" mass="13602">MKLYHFGLSLMFAMPALAATPSQNDSLQTTGTIYVNARFVITPCQPKVTMTRAVNHINEPAYQFNVSYAHCITSSYNQAWSPFTLKFSGQQYVVSKPPANKSLTFLLPAENSARRLEMIYD</sequence>
<evidence type="ECO:0000313" key="2">
    <source>
        <dbReference type="EMBL" id="EUD11151.1"/>
    </source>
</evidence>
<evidence type="ECO:0000256" key="1">
    <source>
        <dbReference type="SAM" id="SignalP"/>
    </source>
</evidence>
<feature type="chain" id="PRO_5043887111" description="Fimbrial protein" evidence="1">
    <location>
        <begin position="19"/>
        <end position="121"/>
    </location>
</feature>
<evidence type="ECO:0000313" key="3">
    <source>
        <dbReference type="Proteomes" id="UP000022311"/>
    </source>
</evidence>
<dbReference type="RefSeq" id="WP_036961915.1">
    <property type="nucleotide sequence ID" value="NZ_JALD01000043.1"/>
</dbReference>
<dbReference type="AlphaFoldDB" id="A0AAV3M5Y6"/>
<reference evidence="2 3" key="1">
    <citation type="submission" date="2014-01" db="EMBL/GenBank/DDBJ databases">
        <authorList>
            <person name="Durkin A.S."/>
            <person name="McCorrison J."/>
            <person name="Torralba M."/>
            <person name="Gillis M."/>
            <person name="Haft D.H."/>
            <person name="Methe B."/>
            <person name="Sutton G."/>
            <person name="Nelson K.E."/>
        </authorList>
    </citation>
    <scope>NUCLEOTIDE SEQUENCE [LARGE SCALE GENOMIC DNA]</scope>
    <source>
        <strain evidence="2 3">205/92</strain>
    </source>
</reference>
<comment type="caution">
    <text evidence="2">The sequence shown here is derived from an EMBL/GenBank/DDBJ whole genome shotgun (WGS) entry which is preliminary data.</text>
</comment>
<dbReference type="EMBL" id="JALD01000043">
    <property type="protein sequence ID" value="EUD11151.1"/>
    <property type="molecule type" value="Genomic_DNA"/>
</dbReference>
<gene>
    <name evidence="2" type="ORF">HMPREF1563_3879</name>
</gene>
<proteinExistence type="predicted"/>
<evidence type="ECO:0008006" key="4">
    <source>
        <dbReference type="Google" id="ProtNLM"/>
    </source>
</evidence>
<organism evidence="2 3">
    <name type="scientific">Providencia alcalifaciens 205/92</name>
    <dbReference type="NCBI Taxonomy" id="1256988"/>
    <lineage>
        <taxon>Bacteria</taxon>
        <taxon>Pseudomonadati</taxon>
        <taxon>Pseudomonadota</taxon>
        <taxon>Gammaproteobacteria</taxon>
        <taxon>Enterobacterales</taxon>
        <taxon>Morganellaceae</taxon>
        <taxon>Providencia</taxon>
    </lineage>
</organism>
<dbReference type="Proteomes" id="UP000022311">
    <property type="component" value="Unassembled WGS sequence"/>
</dbReference>
<feature type="signal peptide" evidence="1">
    <location>
        <begin position="1"/>
        <end position="18"/>
    </location>
</feature>